<reference evidence="2" key="2">
    <citation type="journal article" date="2014" name="ISME J.">
        <title>Microbial stratification in low pH oxic and suboxic macroscopic growths along an acid mine drainage.</title>
        <authorList>
            <person name="Mendez-Garcia C."/>
            <person name="Mesa V."/>
            <person name="Sprenger R.R."/>
            <person name="Richter M."/>
            <person name="Diez M.S."/>
            <person name="Solano J."/>
            <person name="Bargiela R."/>
            <person name="Golyshina O.V."/>
            <person name="Manteca A."/>
            <person name="Ramos J.L."/>
            <person name="Gallego J.R."/>
            <person name="Llorente I."/>
            <person name="Martins Dos Santos V.A."/>
            <person name="Jensen O.N."/>
            <person name="Pelaez A.I."/>
            <person name="Sanchez J."/>
            <person name="Ferrer M."/>
        </authorList>
    </citation>
    <scope>NUCLEOTIDE SEQUENCE</scope>
</reference>
<dbReference type="AlphaFoldDB" id="T0YVE0"/>
<sequence length="136" mass="14960">MNAGAAPAIAQAVQQQLAVAGYIARNGQLIDATIIRAPVQHFTKAEKEVLDRGEIPADWSPAKRAQKDLDARWTKKHGKSYFGYKAHASADVRYKLVRKLAVTDAAVHDTNHFKDLLDETNTSREVSADKGYVDGE</sequence>
<protein>
    <submittedName>
        <fullName evidence="2">Transposase IS4 family protein</fullName>
    </submittedName>
</protein>
<dbReference type="InterPro" id="IPR002559">
    <property type="entry name" value="Transposase_11"/>
</dbReference>
<comment type="caution">
    <text evidence="2">The sequence shown here is derived from an EMBL/GenBank/DDBJ whole genome shotgun (WGS) entry which is preliminary data.</text>
</comment>
<feature type="domain" description="Transposase IS4-like" evidence="1">
    <location>
        <begin position="29"/>
        <end position="133"/>
    </location>
</feature>
<dbReference type="EMBL" id="AUZZ01008075">
    <property type="protein sequence ID" value="EQD39536.1"/>
    <property type="molecule type" value="Genomic_DNA"/>
</dbReference>
<accession>T0YVE0</accession>
<evidence type="ECO:0000313" key="2">
    <source>
        <dbReference type="EMBL" id="EQD39536.1"/>
    </source>
</evidence>
<gene>
    <name evidence="2" type="ORF">B2A_11207</name>
</gene>
<dbReference type="GO" id="GO:0004803">
    <property type="term" value="F:transposase activity"/>
    <property type="evidence" value="ECO:0007669"/>
    <property type="project" value="InterPro"/>
</dbReference>
<reference evidence="2" key="1">
    <citation type="submission" date="2013-08" db="EMBL/GenBank/DDBJ databases">
        <authorList>
            <person name="Mendez C."/>
            <person name="Richter M."/>
            <person name="Ferrer M."/>
            <person name="Sanchez J."/>
        </authorList>
    </citation>
    <scope>NUCLEOTIDE SEQUENCE</scope>
</reference>
<dbReference type="GO" id="GO:0006313">
    <property type="term" value="P:DNA transposition"/>
    <property type="evidence" value="ECO:0007669"/>
    <property type="project" value="InterPro"/>
</dbReference>
<dbReference type="PANTHER" id="PTHR35604:SF2">
    <property type="entry name" value="TRANSPOSASE INSH FOR INSERTION SEQUENCE ELEMENT IS5A-RELATED"/>
    <property type="match status" value="1"/>
</dbReference>
<dbReference type="Pfam" id="PF01609">
    <property type="entry name" value="DDE_Tnp_1"/>
    <property type="match status" value="1"/>
</dbReference>
<dbReference type="GO" id="GO:0003677">
    <property type="term" value="F:DNA binding"/>
    <property type="evidence" value="ECO:0007669"/>
    <property type="project" value="InterPro"/>
</dbReference>
<feature type="non-terminal residue" evidence="2">
    <location>
        <position position="136"/>
    </location>
</feature>
<dbReference type="PANTHER" id="PTHR35604">
    <property type="entry name" value="TRANSPOSASE INSH FOR INSERTION SEQUENCE ELEMENT IS5A-RELATED"/>
    <property type="match status" value="1"/>
</dbReference>
<name>T0YVE0_9ZZZZ</name>
<organism evidence="2">
    <name type="scientific">mine drainage metagenome</name>
    <dbReference type="NCBI Taxonomy" id="410659"/>
    <lineage>
        <taxon>unclassified sequences</taxon>
        <taxon>metagenomes</taxon>
        <taxon>ecological metagenomes</taxon>
    </lineage>
</organism>
<evidence type="ECO:0000259" key="1">
    <source>
        <dbReference type="Pfam" id="PF01609"/>
    </source>
</evidence>
<proteinExistence type="predicted"/>